<gene>
    <name evidence="2" type="ORF">A2649_01625</name>
</gene>
<accession>A0A1F8EG49</accession>
<feature type="transmembrane region" description="Helical" evidence="1">
    <location>
        <begin position="54"/>
        <end position="72"/>
    </location>
</feature>
<evidence type="ECO:0000313" key="3">
    <source>
        <dbReference type="Proteomes" id="UP000176893"/>
    </source>
</evidence>
<evidence type="ECO:0000256" key="1">
    <source>
        <dbReference type="SAM" id="Phobius"/>
    </source>
</evidence>
<keyword evidence="1" id="KW-0472">Membrane</keyword>
<feature type="transmembrane region" description="Helical" evidence="1">
    <location>
        <begin position="180"/>
        <end position="201"/>
    </location>
</feature>
<evidence type="ECO:0000313" key="2">
    <source>
        <dbReference type="EMBL" id="OGM99038.1"/>
    </source>
</evidence>
<proteinExistence type="predicted"/>
<dbReference type="InterPro" id="IPR025333">
    <property type="entry name" value="DUF4239"/>
</dbReference>
<sequence length="296" mass="34188">MGLNELLWQICFNCIIKTKLMKIKEIYLISILVFIFLVLLIPDRFIEPETGNTILTIGTFLFGLLAGFYIVVTTTDYNNLKSILAKETASWDCLYKNMRTYNKETAAKLSNLVDEYVQRNFDYELLEVINGTAEEFKRVEKIMEDMPIIPDKQSTHQVILGNVDDLRNARQQQNALLRKALSAFQWIVLISTATLVIWSLFGLRTGALFFDAVTVLISSSIVLILLLIRDIDLYLWNEKFGFDIFEDLLKNIGKLPYYPSVLIDKGRLKPKESEYRVGVYKNFPQSLEKTIEIIKN</sequence>
<dbReference type="AlphaFoldDB" id="A0A1F8EG49"/>
<reference evidence="2 3" key="1">
    <citation type="journal article" date="2016" name="Nat. Commun.">
        <title>Thousands of microbial genomes shed light on interconnected biogeochemical processes in an aquifer system.</title>
        <authorList>
            <person name="Anantharaman K."/>
            <person name="Brown C.T."/>
            <person name="Hug L.A."/>
            <person name="Sharon I."/>
            <person name="Castelle C.J."/>
            <person name="Probst A.J."/>
            <person name="Thomas B.C."/>
            <person name="Singh A."/>
            <person name="Wilkins M.J."/>
            <person name="Karaoz U."/>
            <person name="Brodie E.L."/>
            <person name="Williams K.H."/>
            <person name="Hubbard S.S."/>
            <person name="Banfield J.F."/>
        </authorList>
    </citation>
    <scope>NUCLEOTIDE SEQUENCE [LARGE SCALE GENOMIC DNA]</scope>
</reference>
<organism evidence="2 3">
    <name type="scientific">Candidatus Yanofskybacteria bacterium RIFCSPHIGHO2_01_FULL_41_26</name>
    <dbReference type="NCBI Taxonomy" id="1802661"/>
    <lineage>
        <taxon>Bacteria</taxon>
        <taxon>Candidatus Yanofskyibacteriota</taxon>
    </lineage>
</organism>
<dbReference type="EMBL" id="MGJB01000006">
    <property type="protein sequence ID" value="OGM99038.1"/>
    <property type="molecule type" value="Genomic_DNA"/>
</dbReference>
<comment type="caution">
    <text evidence="2">The sequence shown here is derived from an EMBL/GenBank/DDBJ whole genome shotgun (WGS) entry which is preliminary data.</text>
</comment>
<feature type="transmembrane region" description="Helical" evidence="1">
    <location>
        <begin position="207"/>
        <end position="228"/>
    </location>
</feature>
<dbReference type="Proteomes" id="UP000176893">
    <property type="component" value="Unassembled WGS sequence"/>
</dbReference>
<protein>
    <submittedName>
        <fullName evidence="2">Uncharacterized protein</fullName>
    </submittedName>
</protein>
<dbReference type="Pfam" id="PF14023">
    <property type="entry name" value="Bestrophin-like"/>
    <property type="match status" value="1"/>
</dbReference>
<keyword evidence="1" id="KW-0812">Transmembrane</keyword>
<name>A0A1F8EG49_9BACT</name>
<feature type="transmembrane region" description="Helical" evidence="1">
    <location>
        <begin position="26"/>
        <end position="42"/>
    </location>
</feature>
<keyword evidence="1" id="KW-1133">Transmembrane helix</keyword>